<proteinExistence type="predicted"/>
<dbReference type="EMBL" id="JANPWB010000014">
    <property type="protein sequence ID" value="KAJ1098280.1"/>
    <property type="molecule type" value="Genomic_DNA"/>
</dbReference>
<reference evidence="2" key="1">
    <citation type="journal article" date="2022" name="bioRxiv">
        <title>Sequencing and chromosome-scale assembly of the giantPleurodeles waltlgenome.</title>
        <authorList>
            <person name="Brown T."/>
            <person name="Elewa A."/>
            <person name="Iarovenko S."/>
            <person name="Subramanian E."/>
            <person name="Araus A.J."/>
            <person name="Petzold A."/>
            <person name="Susuki M."/>
            <person name="Suzuki K.-i.T."/>
            <person name="Hayashi T."/>
            <person name="Toyoda A."/>
            <person name="Oliveira C."/>
            <person name="Osipova E."/>
            <person name="Leigh N.D."/>
            <person name="Simon A."/>
            <person name="Yun M.H."/>
        </authorList>
    </citation>
    <scope>NUCLEOTIDE SEQUENCE</scope>
    <source>
        <strain evidence="2">20211129_DDA</strain>
        <tissue evidence="2">Liver</tissue>
    </source>
</reference>
<feature type="compositionally biased region" description="Basic residues" evidence="1">
    <location>
        <begin position="57"/>
        <end position="70"/>
    </location>
</feature>
<dbReference type="AlphaFoldDB" id="A0AAV7M3A1"/>
<organism evidence="2 3">
    <name type="scientific">Pleurodeles waltl</name>
    <name type="common">Iberian ribbed newt</name>
    <dbReference type="NCBI Taxonomy" id="8319"/>
    <lineage>
        <taxon>Eukaryota</taxon>
        <taxon>Metazoa</taxon>
        <taxon>Chordata</taxon>
        <taxon>Craniata</taxon>
        <taxon>Vertebrata</taxon>
        <taxon>Euteleostomi</taxon>
        <taxon>Amphibia</taxon>
        <taxon>Batrachia</taxon>
        <taxon>Caudata</taxon>
        <taxon>Salamandroidea</taxon>
        <taxon>Salamandridae</taxon>
        <taxon>Pleurodelinae</taxon>
        <taxon>Pleurodeles</taxon>
    </lineage>
</organism>
<sequence length="182" mass="20894">MAHWEPYEADMEVFLDEAEDQLELDLVEALDCSVQFFILQPSSSYTKDSEEEDKPGPSKKKHFSSSKHQRVPSFEPTDITHPRASNQAPPQVVAKYVQSDFHQGFIKEVRARLRAECPRPDLVSEVTDTPETDPSLVTFLRKYSKDPKKGRVWAWCNCKDKLLDMSSPLKKDPQIPISCQRI</sequence>
<evidence type="ECO:0000256" key="1">
    <source>
        <dbReference type="SAM" id="MobiDB-lite"/>
    </source>
</evidence>
<keyword evidence="3" id="KW-1185">Reference proteome</keyword>
<comment type="caution">
    <text evidence="2">The sequence shown here is derived from an EMBL/GenBank/DDBJ whole genome shotgun (WGS) entry which is preliminary data.</text>
</comment>
<evidence type="ECO:0000313" key="3">
    <source>
        <dbReference type="Proteomes" id="UP001066276"/>
    </source>
</evidence>
<accession>A0AAV7M3A1</accession>
<feature type="region of interest" description="Disordered" evidence="1">
    <location>
        <begin position="44"/>
        <end position="90"/>
    </location>
</feature>
<dbReference type="Proteomes" id="UP001066276">
    <property type="component" value="Chromosome 10"/>
</dbReference>
<gene>
    <name evidence="2" type="ORF">NDU88_003396</name>
</gene>
<name>A0AAV7M3A1_PLEWA</name>
<protein>
    <submittedName>
        <fullName evidence="2">Uncharacterized protein</fullName>
    </submittedName>
</protein>
<evidence type="ECO:0000313" key="2">
    <source>
        <dbReference type="EMBL" id="KAJ1098280.1"/>
    </source>
</evidence>